<dbReference type="EMBL" id="JACCBU010000001">
    <property type="protein sequence ID" value="NYE69569.1"/>
    <property type="molecule type" value="Genomic_DNA"/>
</dbReference>
<accession>A0A7Y9L7A2</accession>
<reference evidence="2 3" key="1">
    <citation type="submission" date="2020-07" db="EMBL/GenBank/DDBJ databases">
        <title>Sequencing the genomes of 1000 actinobacteria strains.</title>
        <authorList>
            <person name="Klenk H.-P."/>
        </authorList>
    </citation>
    <scope>NUCLEOTIDE SEQUENCE [LARGE SCALE GENOMIC DNA]</scope>
    <source>
        <strain evidence="2 3">DSM 22083</strain>
    </source>
</reference>
<dbReference type="Proteomes" id="UP000569914">
    <property type="component" value="Unassembled WGS sequence"/>
</dbReference>
<evidence type="ECO:0000313" key="2">
    <source>
        <dbReference type="EMBL" id="NYE69569.1"/>
    </source>
</evidence>
<dbReference type="AlphaFoldDB" id="A0A7Y9L7A2"/>
<dbReference type="RefSeq" id="WP_179748428.1">
    <property type="nucleotide sequence ID" value="NZ_JACCBU010000001.1"/>
</dbReference>
<feature type="compositionally biased region" description="Basic and acidic residues" evidence="1">
    <location>
        <begin position="25"/>
        <end position="45"/>
    </location>
</feature>
<organism evidence="2 3">
    <name type="scientific">Microlunatus parietis</name>
    <dbReference type="NCBI Taxonomy" id="682979"/>
    <lineage>
        <taxon>Bacteria</taxon>
        <taxon>Bacillati</taxon>
        <taxon>Actinomycetota</taxon>
        <taxon>Actinomycetes</taxon>
        <taxon>Propionibacteriales</taxon>
        <taxon>Propionibacteriaceae</taxon>
        <taxon>Microlunatus</taxon>
    </lineage>
</organism>
<protein>
    <submittedName>
        <fullName evidence="2">Uncharacterized protein</fullName>
    </submittedName>
</protein>
<name>A0A7Y9L7A2_9ACTN</name>
<sequence length="45" mass="4837">MAQMLVRNLDDDPVGDLLARLGSSESREEPVIPEDPADHSAADFG</sequence>
<evidence type="ECO:0000313" key="3">
    <source>
        <dbReference type="Proteomes" id="UP000569914"/>
    </source>
</evidence>
<evidence type="ECO:0000256" key="1">
    <source>
        <dbReference type="SAM" id="MobiDB-lite"/>
    </source>
</evidence>
<gene>
    <name evidence="2" type="ORF">BKA15_000898</name>
</gene>
<comment type="caution">
    <text evidence="2">The sequence shown here is derived from an EMBL/GenBank/DDBJ whole genome shotgun (WGS) entry which is preliminary data.</text>
</comment>
<keyword evidence="3" id="KW-1185">Reference proteome</keyword>
<feature type="region of interest" description="Disordered" evidence="1">
    <location>
        <begin position="1"/>
        <end position="45"/>
    </location>
</feature>
<proteinExistence type="predicted"/>